<keyword evidence="8" id="KW-0614">Plasmid</keyword>
<keyword evidence="5" id="KW-0804">Transcription</keyword>
<dbReference type="RefSeq" id="WP_060594849.1">
    <property type="nucleotide sequence ID" value="NZ_CP031418.1"/>
</dbReference>
<dbReference type="CDD" id="cd08414">
    <property type="entry name" value="PBP2_LTTR_aromatics_like"/>
    <property type="match status" value="1"/>
</dbReference>
<dbReference type="KEGG" id="nfr:ERS450000_05791"/>
<dbReference type="Pfam" id="PF00126">
    <property type="entry name" value="HTH_1"/>
    <property type="match status" value="1"/>
</dbReference>
<dbReference type="InterPro" id="IPR036390">
    <property type="entry name" value="WH_DNA-bd_sf"/>
</dbReference>
<evidence type="ECO:0000256" key="6">
    <source>
        <dbReference type="SAM" id="MobiDB-lite"/>
    </source>
</evidence>
<dbReference type="GO" id="GO:0032993">
    <property type="term" value="C:protein-DNA complex"/>
    <property type="evidence" value="ECO:0007669"/>
    <property type="project" value="TreeGrafter"/>
</dbReference>
<dbReference type="EMBL" id="LN868939">
    <property type="protein sequence ID" value="CRY83970.1"/>
    <property type="molecule type" value="Genomic_DNA"/>
</dbReference>
<dbReference type="SUPFAM" id="SSF53850">
    <property type="entry name" value="Periplasmic binding protein-like II"/>
    <property type="match status" value="1"/>
</dbReference>
<keyword evidence="3" id="KW-0238">DNA-binding</keyword>
<evidence type="ECO:0000256" key="2">
    <source>
        <dbReference type="ARBA" id="ARBA00023015"/>
    </source>
</evidence>
<evidence type="ECO:0000259" key="7">
    <source>
        <dbReference type="PROSITE" id="PS50931"/>
    </source>
</evidence>
<feature type="domain" description="HTH lysR-type" evidence="7">
    <location>
        <begin position="7"/>
        <end position="64"/>
    </location>
</feature>
<keyword evidence="4" id="KW-0010">Activator</keyword>
<name>A0A0H5P819_NOCFR</name>
<dbReference type="PANTHER" id="PTHR30346">
    <property type="entry name" value="TRANSCRIPTIONAL DUAL REGULATOR HCAR-RELATED"/>
    <property type="match status" value="1"/>
</dbReference>
<dbReference type="PROSITE" id="PS50931">
    <property type="entry name" value="HTH_LYSR"/>
    <property type="match status" value="1"/>
</dbReference>
<organism evidence="8 9">
    <name type="scientific">Nocardia farcinica</name>
    <dbReference type="NCBI Taxonomy" id="37329"/>
    <lineage>
        <taxon>Bacteria</taxon>
        <taxon>Bacillati</taxon>
        <taxon>Actinomycetota</taxon>
        <taxon>Actinomycetes</taxon>
        <taxon>Mycobacteriales</taxon>
        <taxon>Nocardiaceae</taxon>
        <taxon>Nocardia</taxon>
    </lineage>
</organism>
<feature type="compositionally biased region" description="Low complexity" evidence="6">
    <location>
        <begin position="308"/>
        <end position="328"/>
    </location>
</feature>
<dbReference type="Gene3D" id="1.10.10.10">
    <property type="entry name" value="Winged helix-like DNA-binding domain superfamily/Winged helix DNA-binding domain"/>
    <property type="match status" value="1"/>
</dbReference>
<evidence type="ECO:0000256" key="5">
    <source>
        <dbReference type="ARBA" id="ARBA00023163"/>
    </source>
</evidence>
<dbReference type="PANTHER" id="PTHR30346:SF0">
    <property type="entry name" value="HCA OPERON TRANSCRIPTIONAL ACTIVATOR HCAR"/>
    <property type="match status" value="1"/>
</dbReference>
<dbReference type="GO" id="GO:0003677">
    <property type="term" value="F:DNA binding"/>
    <property type="evidence" value="ECO:0007669"/>
    <property type="project" value="UniProtKB-KW"/>
</dbReference>
<dbReference type="SUPFAM" id="SSF46785">
    <property type="entry name" value="Winged helix' DNA-binding domain"/>
    <property type="match status" value="1"/>
</dbReference>
<keyword evidence="2" id="KW-0805">Transcription regulation</keyword>
<geneLocation type="plasmid" evidence="8">
    <name>2</name>
</geneLocation>
<reference evidence="9" key="1">
    <citation type="submission" date="2015-03" db="EMBL/GenBank/DDBJ databases">
        <authorList>
            <consortium name="Pathogen Informatics"/>
        </authorList>
    </citation>
    <scope>NUCLEOTIDE SEQUENCE [LARGE SCALE GENOMIC DNA]</scope>
    <source>
        <strain evidence="9">NCTC11134</strain>
        <plasmid evidence="9">2</plasmid>
    </source>
</reference>
<comment type="similarity">
    <text evidence="1">Belongs to the LysR transcriptional regulatory family.</text>
</comment>
<dbReference type="AlphaFoldDB" id="A0A0H5P819"/>
<dbReference type="InterPro" id="IPR000847">
    <property type="entry name" value="LysR_HTH_N"/>
</dbReference>
<dbReference type="InterPro" id="IPR036388">
    <property type="entry name" value="WH-like_DNA-bd_sf"/>
</dbReference>
<accession>A0A0H5P819</accession>
<gene>
    <name evidence="8" type="primary">hcaR_5</name>
    <name evidence="8" type="ORF">ERS450000_05791</name>
</gene>
<dbReference type="Proteomes" id="UP000057820">
    <property type="component" value="Plasmid 2"/>
</dbReference>
<proteinExistence type="inferred from homology"/>
<dbReference type="Pfam" id="PF03466">
    <property type="entry name" value="LysR_substrate"/>
    <property type="match status" value="2"/>
</dbReference>
<feature type="region of interest" description="Disordered" evidence="6">
    <location>
        <begin position="263"/>
        <end position="335"/>
    </location>
</feature>
<evidence type="ECO:0000313" key="9">
    <source>
        <dbReference type="Proteomes" id="UP000057820"/>
    </source>
</evidence>
<sequence length="335" mass="35892">MSRYASIDPTRLRWFAEVAEQLHFTRAAKTLGIARQRLSATVIELENELGVRLFVPGAQPTQLTEDGADLLRAAREILSTPAESEPAARTPERLRVGFVPGVTVSKWERIWGERFPDTPLETVPIAAAEQRGALDDGRVDMCFVRQPIERDGLGVIPLYRELPVVVVPKEHEISLFDEVSVADLAGERLQDAADIDQAAVVLEMVAAGVGPAIVPHSIARLHARRDLVYRTVTDHPDTEIALAWPSERTTVLVEEFIGVVRGRSARSSRGPSGPAANAKSTGKQAAGKQATGKQAAGKKATGKKGAGKKSAATGAEKAASPRAGARRGSAGRRGR</sequence>
<evidence type="ECO:0000256" key="4">
    <source>
        <dbReference type="ARBA" id="ARBA00023159"/>
    </source>
</evidence>
<feature type="compositionally biased region" description="Low complexity" evidence="6">
    <location>
        <begin position="263"/>
        <end position="299"/>
    </location>
</feature>
<dbReference type="Gene3D" id="3.40.190.10">
    <property type="entry name" value="Periplasmic binding protein-like II"/>
    <property type="match status" value="4"/>
</dbReference>
<protein>
    <submittedName>
        <fullName evidence="8">Hca operon transcriptional activator</fullName>
    </submittedName>
</protein>
<dbReference type="GO" id="GO:0003700">
    <property type="term" value="F:DNA-binding transcription factor activity"/>
    <property type="evidence" value="ECO:0007669"/>
    <property type="project" value="InterPro"/>
</dbReference>
<dbReference type="InterPro" id="IPR005119">
    <property type="entry name" value="LysR_subst-bd"/>
</dbReference>
<evidence type="ECO:0000256" key="1">
    <source>
        <dbReference type="ARBA" id="ARBA00009437"/>
    </source>
</evidence>
<evidence type="ECO:0000313" key="8">
    <source>
        <dbReference type="EMBL" id="CRY83970.1"/>
    </source>
</evidence>
<evidence type="ECO:0000256" key="3">
    <source>
        <dbReference type="ARBA" id="ARBA00023125"/>
    </source>
</evidence>